<dbReference type="Proteomes" id="UP000828251">
    <property type="component" value="Unassembled WGS sequence"/>
</dbReference>
<name>A0A9D3UZQ8_9ROSI</name>
<proteinExistence type="predicted"/>
<protein>
    <submittedName>
        <fullName evidence="1">Uncharacterized protein</fullName>
    </submittedName>
</protein>
<keyword evidence="2" id="KW-1185">Reference proteome</keyword>
<dbReference type="AlphaFoldDB" id="A0A9D3UZQ8"/>
<accession>A0A9D3UZQ8</accession>
<sequence>MGLLTVGLLKGFLRRRPIQDGLRRTLAQCLDPTLVILFSIMPAAVCYNRFGVTTLDSGTILALEGLNVTTLSSWRREIFDSGLTSFTSTSSNDIATLETWCHDTTPLVSQHLQ</sequence>
<dbReference type="EMBL" id="JAIQCV010000009">
    <property type="protein sequence ID" value="KAH1065478.1"/>
    <property type="molecule type" value="Genomic_DNA"/>
</dbReference>
<gene>
    <name evidence="1" type="ORF">J1N35_030465</name>
</gene>
<comment type="caution">
    <text evidence="1">The sequence shown here is derived from an EMBL/GenBank/DDBJ whole genome shotgun (WGS) entry which is preliminary data.</text>
</comment>
<evidence type="ECO:0000313" key="1">
    <source>
        <dbReference type="EMBL" id="KAH1065478.1"/>
    </source>
</evidence>
<reference evidence="1 2" key="1">
    <citation type="journal article" date="2021" name="Plant Biotechnol. J.">
        <title>Multi-omics assisted identification of the key and species-specific regulatory components of drought-tolerant mechanisms in Gossypium stocksii.</title>
        <authorList>
            <person name="Yu D."/>
            <person name="Ke L."/>
            <person name="Zhang D."/>
            <person name="Wu Y."/>
            <person name="Sun Y."/>
            <person name="Mei J."/>
            <person name="Sun J."/>
            <person name="Sun Y."/>
        </authorList>
    </citation>
    <scope>NUCLEOTIDE SEQUENCE [LARGE SCALE GENOMIC DNA]</scope>
    <source>
        <strain evidence="2">cv. E1</strain>
        <tissue evidence="1">Leaf</tissue>
    </source>
</reference>
<evidence type="ECO:0000313" key="2">
    <source>
        <dbReference type="Proteomes" id="UP000828251"/>
    </source>
</evidence>
<organism evidence="1 2">
    <name type="scientific">Gossypium stocksii</name>
    <dbReference type="NCBI Taxonomy" id="47602"/>
    <lineage>
        <taxon>Eukaryota</taxon>
        <taxon>Viridiplantae</taxon>
        <taxon>Streptophyta</taxon>
        <taxon>Embryophyta</taxon>
        <taxon>Tracheophyta</taxon>
        <taxon>Spermatophyta</taxon>
        <taxon>Magnoliopsida</taxon>
        <taxon>eudicotyledons</taxon>
        <taxon>Gunneridae</taxon>
        <taxon>Pentapetalae</taxon>
        <taxon>rosids</taxon>
        <taxon>malvids</taxon>
        <taxon>Malvales</taxon>
        <taxon>Malvaceae</taxon>
        <taxon>Malvoideae</taxon>
        <taxon>Gossypium</taxon>
    </lineage>
</organism>